<gene>
    <name evidence="1" type="ORF">DCAF_LOCUS14806</name>
</gene>
<reference evidence="1 2" key="1">
    <citation type="submission" date="2024-01" db="EMBL/GenBank/DDBJ databases">
        <authorList>
            <person name="Waweru B."/>
        </authorList>
    </citation>
    <scope>NUCLEOTIDE SEQUENCE [LARGE SCALE GENOMIC DNA]</scope>
</reference>
<dbReference type="AlphaFoldDB" id="A0AAV1RW08"/>
<name>A0AAV1RW08_9ROSI</name>
<accession>A0AAV1RW08</accession>
<organism evidence="1 2">
    <name type="scientific">Dovyalis caffra</name>
    <dbReference type="NCBI Taxonomy" id="77055"/>
    <lineage>
        <taxon>Eukaryota</taxon>
        <taxon>Viridiplantae</taxon>
        <taxon>Streptophyta</taxon>
        <taxon>Embryophyta</taxon>
        <taxon>Tracheophyta</taxon>
        <taxon>Spermatophyta</taxon>
        <taxon>Magnoliopsida</taxon>
        <taxon>eudicotyledons</taxon>
        <taxon>Gunneridae</taxon>
        <taxon>Pentapetalae</taxon>
        <taxon>rosids</taxon>
        <taxon>fabids</taxon>
        <taxon>Malpighiales</taxon>
        <taxon>Salicaceae</taxon>
        <taxon>Flacourtieae</taxon>
        <taxon>Dovyalis</taxon>
    </lineage>
</organism>
<evidence type="ECO:0000313" key="1">
    <source>
        <dbReference type="EMBL" id="CAK7339732.1"/>
    </source>
</evidence>
<dbReference type="Proteomes" id="UP001314170">
    <property type="component" value="Unassembled WGS sequence"/>
</dbReference>
<proteinExistence type="predicted"/>
<protein>
    <submittedName>
        <fullName evidence="1">Uncharacterized protein</fullName>
    </submittedName>
</protein>
<keyword evidence="2" id="KW-1185">Reference proteome</keyword>
<comment type="caution">
    <text evidence="1">The sequence shown here is derived from an EMBL/GenBank/DDBJ whole genome shotgun (WGS) entry which is preliminary data.</text>
</comment>
<dbReference type="EMBL" id="CAWUPB010001158">
    <property type="protein sequence ID" value="CAK7339732.1"/>
    <property type="molecule type" value="Genomic_DNA"/>
</dbReference>
<evidence type="ECO:0000313" key="2">
    <source>
        <dbReference type="Proteomes" id="UP001314170"/>
    </source>
</evidence>
<sequence length="72" mass="8103">MRVRNNGWGQCLWWFEESGLVADEDEGRTYGVQLVTVAGARVATLMEVEDRGLWLLDMTTFDEGMTTRGAFG</sequence>